<dbReference type="Pfam" id="PF21850">
    <property type="entry name" value="DUF6909"/>
    <property type="match status" value="2"/>
</dbReference>
<protein>
    <submittedName>
        <fullName evidence="1">Uncharacterized protein</fullName>
    </submittedName>
</protein>
<name>A0A8D5FHA2_9BACT</name>
<gene>
    <name evidence="1" type="ORF">DGMP_13330</name>
</gene>
<dbReference type="Proteomes" id="UP000826725">
    <property type="component" value="Chromosome"/>
</dbReference>
<reference evidence="1" key="1">
    <citation type="submission" date="2020-09" db="EMBL/GenBank/DDBJ databases">
        <title>Desulfogranum mesoprofundum gen. nov., sp. nov., a novel mesophilic, sulfate-reducing chemolithoautotroph isolated from a deep-sea hydrothermal vent chimney in the Suiyo Seamount.</title>
        <authorList>
            <person name="Hashimoto Y."/>
            <person name="Nakagawa S."/>
        </authorList>
    </citation>
    <scope>NUCLEOTIDE SEQUENCE</scope>
    <source>
        <strain evidence="1">KT2</strain>
    </source>
</reference>
<evidence type="ECO:0000313" key="2">
    <source>
        <dbReference type="Proteomes" id="UP000826725"/>
    </source>
</evidence>
<evidence type="ECO:0000313" key="1">
    <source>
        <dbReference type="EMBL" id="BCL60640.1"/>
    </source>
</evidence>
<dbReference type="AlphaFoldDB" id="A0A8D5FHA2"/>
<proteinExistence type="predicted"/>
<dbReference type="EMBL" id="AP024086">
    <property type="protein sequence ID" value="BCL60640.1"/>
    <property type="molecule type" value="Genomic_DNA"/>
</dbReference>
<dbReference type="KEGG" id="dbk:DGMP_13330"/>
<keyword evidence="2" id="KW-1185">Reference proteome</keyword>
<sequence>MEELSKSQKARIAIRTFKIHADSLTLQGSYKPSGRTGEKLAESLRQLSPEIYGSMTDSRIVELKGLEYVIDRMPCGIENCTRLILTAQEDFHETSFTEILPLKRRRVSYAVSPHEMCFVITRGKSEIYDILTHITFLNSEAQKIYRQAFHSIEGMSPEWREFEKVVLAKRELVGGELDQAIWNLSIILGRTYRETRDTYEYFEKNRKEHKSNNGLFALIYQIGMRIRAEQESGQNELTIYFTPSLQEMIGHHKYASLWADSLKRTLYQSGLHERPLHVISANMHSVRNLLYGAGTLDDAGETVPEDIYEMVKNLRDRDEQVMRYGGKNGFVFLQDNTGSNIDVNIIDCSRIVPEKLHPSLKDCLSNCSDEPVIIVIDYAFGTQAFDIMDELLSPFTHNDKEIQFDIQSISIMGKAGVLAGKKGDIMLANAHVMEGTPHNYMVKNDLTPEDFDQDVAVFIGPMVTVLGTSLQNRDVLERFHSSSWKAIGLEMEGGHYQRAISGAIIQGHISSDMKIRYAYYASDNPLVSGQTLASGPMGEEGIVPTYMISKIILEKIFSAS</sequence>
<dbReference type="InterPro" id="IPR054204">
    <property type="entry name" value="DUF6909"/>
</dbReference>
<organism evidence="1 2">
    <name type="scientific">Desulfomarina profundi</name>
    <dbReference type="NCBI Taxonomy" id="2772557"/>
    <lineage>
        <taxon>Bacteria</taxon>
        <taxon>Pseudomonadati</taxon>
        <taxon>Thermodesulfobacteriota</taxon>
        <taxon>Desulfobulbia</taxon>
        <taxon>Desulfobulbales</taxon>
        <taxon>Desulfobulbaceae</taxon>
        <taxon>Desulfomarina</taxon>
    </lineage>
</organism>
<dbReference type="RefSeq" id="WP_228856748.1">
    <property type="nucleotide sequence ID" value="NZ_AP024086.1"/>
</dbReference>
<accession>A0A8D5FHA2</accession>